<comment type="caution">
    <text evidence="3">The sequence shown here is derived from an EMBL/GenBank/DDBJ whole genome shotgun (WGS) entry which is preliminary data.</text>
</comment>
<keyword evidence="4" id="KW-1185">Reference proteome</keyword>
<evidence type="ECO:0000256" key="1">
    <source>
        <dbReference type="ARBA" id="ARBA00038115"/>
    </source>
</evidence>
<feature type="domain" description="AB hydrolase-1" evidence="2">
    <location>
        <begin position="151"/>
        <end position="279"/>
    </location>
</feature>
<dbReference type="EMBL" id="SDHX01000001">
    <property type="protein sequence ID" value="RXK54798.1"/>
    <property type="molecule type" value="Genomic_DNA"/>
</dbReference>
<organism evidence="3 4">
    <name type="scientific">Oleiharenicola lentus</name>
    <dbReference type="NCBI Taxonomy" id="2508720"/>
    <lineage>
        <taxon>Bacteria</taxon>
        <taxon>Pseudomonadati</taxon>
        <taxon>Verrucomicrobiota</taxon>
        <taxon>Opitutia</taxon>
        <taxon>Opitutales</taxon>
        <taxon>Opitutaceae</taxon>
        <taxon>Oleiharenicola</taxon>
    </lineage>
</organism>
<dbReference type="InterPro" id="IPR000073">
    <property type="entry name" value="AB_hydrolase_1"/>
</dbReference>
<dbReference type="InterPro" id="IPR050261">
    <property type="entry name" value="FrsA_esterase"/>
</dbReference>
<protein>
    <recommendedName>
        <fullName evidence="2">AB hydrolase-1 domain-containing protein</fullName>
    </recommendedName>
</protein>
<evidence type="ECO:0000313" key="3">
    <source>
        <dbReference type="EMBL" id="RXK54798.1"/>
    </source>
</evidence>
<dbReference type="Proteomes" id="UP000290218">
    <property type="component" value="Unassembled WGS sequence"/>
</dbReference>
<dbReference type="Pfam" id="PF12697">
    <property type="entry name" value="Abhydrolase_6"/>
    <property type="match status" value="1"/>
</dbReference>
<reference evidence="3 4" key="1">
    <citation type="submission" date="2019-01" db="EMBL/GenBank/DDBJ databases">
        <title>Lacunisphaera sp. strain TWA-58.</title>
        <authorList>
            <person name="Chen W.-M."/>
        </authorList>
    </citation>
    <scope>NUCLEOTIDE SEQUENCE [LARGE SCALE GENOMIC DNA]</scope>
    <source>
        <strain evidence="3 4">TWA-58</strain>
    </source>
</reference>
<evidence type="ECO:0000259" key="2">
    <source>
        <dbReference type="Pfam" id="PF12697"/>
    </source>
</evidence>
<dbReference type="InterPro" id="IPR029058">
    <property type="entry name" value="AB_hydrolase_fold"/>
</dbReference>
<dbReference type="Gene3D" id="3.40.50.1820">
    <property type="entry name" value="alpha/beta hydrolase"/>
    <property type="match status" value="1"/>
</dbReference>
<dbReference type="PANTHER" id="PTHR22946">
    <property type="entry name" value="DIENELACTONE HYDROLASE DOMAIN-CONTAINING PROTEIN-RELATED"/>
    <property type="match status" value="1"/>
</dbReference>
<accession>A0A4Q1C7I7</accession>
<dbReference type="AlphaFoldDB" id="A0A4Q1C7I7"/>
<proteinExistence type="inferred from homology"/>
<comment type="similarity">
    <text evidence="1">Belongs to the AB hydrolase superfamily. FUS2 hydrolase family.</text>
</comment>
<sequence>MSEAKDPVTLPPSSGFFSRGRGIRMTGYVGLLLFAFASVFAAESPPPADLFAYDKTAPLNVQEAGRETRGAALVRDLTFTPAGKPVKAYLVSPATGSGPHAAILYVHWLGDPKTTNRTQFLDEAVTLAGRGVVSLLVEGMWAEPGWYKNRIPEEDYAHAIRQVIELRRAMDLLLAQPGIDPTRVALVGHDFGAMYGMMAEALDRRAKTCVFMAPTPHFVDWFLFRQQPKDLESYKAQLATIDPVLFVGKLAPAPVFFQFASRDFYVTAEEAAEFYAAAGPRKQMATYDADHGLHPPEVAADRVAWLVRELGLK</sequence>
<name>A0A4Q1C7I7_9BACT</name>
<dbReference type="SUPFAM" id="SSF53474">
    <property type="entry name" value="alpha/beta-Hydrolases"/>
    <property type="match status" value="1"/>
</dbReference>
<evidence type="ECO:0000313" key="4">
    <source>
        <dbReference type="Proteomes" id="UP000290218"/>
    </source>
</evidence>
<gene>
    <name evidence="3" type="ORF">ESB00_02555</name>
</gene>